<protein>
    <recommendedName>
        <fullName evidence="11">Dihydroorotate dehydrogenase B (NAD(+)), electron transfer subunit</fullName>
    </recommendedName>
    <alternativeName>
        <fullName evidence="11">Dihydroorotate oxidase B, electron transfer subunit</fullName>
    </alternativeName>
</protein>
<dbReference type="InterPro" id="IPR017938">
    <property type="entry name" value="Riboflavin_synthase-like_b-brl"/>
</dbReference>
<comment type="caution">
    <text evidence="13">The sequence shown here is derived from an EMBL/GenBank/DDBJ whole genome shotgun (WGS) entry which is preliminary data.</text>
</comment>
<dbReference type="NCBIfam" id="NF000799">
    <property type="entry name" value="PRK00054.1-4"/>
    <property type="match status" value="1"/>
</dbReference>
<proteinExistence type="inferred from homology"/>
<evidence type="ECO:0000256" key="6">
    <source>
        <dbReference type="ARBA" id="ARBA00022827"/>
    </source>
</evidence>
<feature type="domain" description="FAD-binding FR-type" evidence="12">
    <location>
        <begin position="2"/>
        <end position="99"/>
    </location>
</feature>
<feature type="binding site" evidence="11">
    <location>
        <begin position="50"/>
        <end position="53"/>
    </location>
    <ligand>
        <name>FAD</name>
        <dbReference type="ChEBI" id="CHEBI:57692"/>
    </ligand>
</feature>
<evidence type="ECO:0000256" key="7">
    <source>
        <dbReference type="ARBA" id="ARBA00022975"/>
    </source>
</evidence>
<comment type="subunit">
    <text evidence="11">Heterotetramer of 2 PyrK and 2 PyrD type B subunits.</text>
</comment>
<organism evidence="13 14">
    <name type="scientific">Ornithinibacillus xuwenensis</name>
    <dbReference type="NCBI Taxonomy" id="3144668"/>
    <lineage>
        <taxon>Bacteria</taxon>
        <taxon>Bacillati</taxon>
        <taxon>Bacillota</taxon>
        <taxon>Bacilli</taxon>
        <taxon>Bacillales</taxon>
        <taxon>Bacillaceae</taxon>
        <taxon>Ornithinibacillus</taxon>
    </lineage>
</organism>
<reference evidence="13 14" key="1">
    <citation type="submission" date="2024-05" db="EMBL/GenBank/DDBJ databases">
        <authorList>
            <person name="Haq I."/>
            <person name="Ullah Z."/>
            <person name="Ahmad R."/>
            <person name="Li M."/>
            <person name="Tong Y."/>
        </authorList>
    </citation>
    <scope>NUCLEOTIDE SEQUENCE [LARGE SCALE GENOMIC DNA]</scope>
    <source>
        <strain evidence="13 14">16A2E</strain>
    </source>
</reference>
<keyword evidence="8 11" id="KW-0249">Electron transport</keyword>
<keyword evidence="7 11" id="KW-0665">Pyrimidine biosynthesis</keyword>
<dbReference type="PANTHER" id="PTHR43513">
    <property type="entry name" value="DIHYDROOROTATE DEHYDROGENASE B (NAD(+)), ELECTRON TRANSFER SUBUNIT"/>
    <property type="match status" value="1"/>
</dbReference>
<keyword evidence="10 11" id="KW-0411">Iron-sulfur</keyword>
<dbReference type="HAMAP" id="MF_01211">
    <property type="entry name" value="DHODB_Fe_S_bind"/>
    <property type="match status" value="1"/>
</dbReference>
<feature type="binding site" evidence="11">
    <location>
        <begin position="74"/>
        <end position="75"/>
    </location>
    <ligand>
        <name>FAD</name>
        <dbReference type="ChEBI" id="CHEBI:57692"/>
    </ligand>
</feature>
<evidence type="ECO:0000256" key="10">
    <source>
        <dbReference type="ARBA" id="ARBA00023014"/>
    </source>
</evidence>
<comment type="cofactor">
    <cofactor evidence="11">
        <name>[2Fe-2S] cluster</name>
        <dbReference type="ChEBI" id="CHEBI:190135"/>
    </cofactor>
    <text evidence="11">Binds 1 [2Fe-2S] cluster per subunit.</text>
</comment>
<dbReference type="RefSeq" id="WP_345823962.1">
    <property type="nucleotide sequence ID" value="NZ_JBDIML010000001.1"/>
</dbReference>
<dbReference type="SUPFAM" id="SSF52343">
    <property type="entry name" value="Ferredoxin reductase-like, C-terminal NADP-linked domain"/>
    <property type="match status" value="1"/>
</dbReference>
<dbReference type="InterPro" id="IPR039261">
    <property type="entry name" value="FNR_nucleotide-bd"/>
</dbReference>
<comment type="cofactor">
    <cofactor evidence="11">
        <name>FAD</name>
        <dbReference type="ChEBI" id="CHEBI:57692"/>
    </cofactor>
    <text evidence="11">Binds 1 FAD per subunit.</text>
</comment>
<dbReference type="Gene3D" id="2.10.240.10">
    <property type="entry name" value="Dihydroorotate dehydrogenase, electron transfer subunit"/>
    <property type="match status" value="1"/>
</dbReference>
<dbReference type="InterPro" id="IPR023455">
    <property type="entry name" value="Dihydroorotate_DHASE_ETsu"/>
</dbReference>
<keyword evidence="2 11" id="KW-0813">Transport</keyword>
<evidence type="ECO:0000256" key="4">
    <source>
        <dbReference type="ARBA" id="ARBA00022714"/>
    </source>
</evidence>
<dbReference type="PROSITE" id="PS51384">
    <property type="entry name" value="FAD_FR"/>
    <property type="match status" value="1"/>
</dbReference>
<name>A0ABU9XFP2_9BACI</name>
<comment type="similarity">
    <text evidence="1 11">Belongs to the PyrK family.</text>
</comment>
<keyword evidence="14" id="KW-1185">Reference proteome</keyword>
<keyword evidence="9 11" id="KW-0408">Iron</keyword>
<dbReference type="InterPro" id="IPR017927">
    <property type="entry name" value="FAD-bd_FR_type"/>
</dbReference>
<evidence type="ECO:0000256" key="1">
    <source>
        <dbReference type="ARBA" id="ARBA00006422"/>
    </source>
</evidence>
<keyword evidence="4 11" id="KW-0001">2Fe-2S</keyword>
<evidence type="ECO:0000256" key="3">
    <source>
        <dbReference type="ARBA" id="ARBA00022630"/>
    </source>
</evidence>
<evidence type="ECO:0000256" key="8">
    <source>
        <dbReference type="ARBA" id="ARBA00022982"/>
    </source>
</evidence>
<keyword evidence="3 11" id="KW-0285">Flavoprotein</keyword>
<dbReference type="Gene3D" id="3.40.50.80">
    <property type="entry name" value="Nucleotide-binding domain of ferredoxin-NADP reductase (FNR) module"/>
    <property type="match status" value="1"/>
</dbReference>
<feature type="binding site" evidence="11">
    <location>
        <position position="224"/>
    </location>
    <ligand>
        <name>[2Fe-2S] cluster</name>
        <dbReference type="ChEBI" id="CHEBI:190135"/>
    </ligand>
</feature>
<dbReference type="InterPro" id="IPR037117">
    <property type="entry name" value="Dihydroorotate_DH_ele_sf"/>
</dbReference>
<comment type="caution">
    <text evidence="11">Lacks conserved residue(s) required for the propagation of feature annotation.</text>
</comment>
<dbReference type="CDD" id="cd06218">
    <property type="entry name" value="DHOD_e_trans"/>
    <property type="match status" value="1"/>
</dbReference>
<dbReference type="EMBL" id="JBDIML010000001">
    <property type="protein sequence ID" value="MEN2766516.1"/>
    <property type="molecule type" value="Genomic_DNA"/>
</dbReference>
<dbReference type="Proteomes" id="UP001444625">
    <property type="component" value="Unassembled WGS sequence"/>
</dbReference>
<comment type="pathway">
    <text evidence="11">Pyrimidine metabolism; UMP biosynthesis via de novo pathway; orotate from (S)-dihydroorotate (NAD(+) route): step 1/1.</text>
</comment>
<feature type="binding site" evidence="11">
    <location>
        <position position="238"/>
    </location>
    <ligand>
        <name>[2Fe-2S] cluster</name>
        <dbReference type="ChEBI" id="CHEBI:190135"/>
    </ligand>
</feature>
<gene>
    <name evidence="11" type="primary">pyrK</name>
    <name evidence="13" type="ORF">ABC228_04890</name>
</gene>
<comment type="function">
    <text evidence="11">Responsible for channeling the electrons from the oxidation of dihydroorotate from the FMN redox center in the PyrD type B subunit to the ultimate electron acceptor NAD(+).</text>
</comment>
<evidence type="ECO:0000256" key="9">
    <source>
        <dbReference type="ARBA" id="ARBA00023004"/>
    </source>
</evidence>
<dbReference type="InterPro" id="IPR050353">
    <property type="entry name" value="PyrK_electron_transfer"/>
</dbReference>
<accession>A0ABU9XFP2</accession>
<evidence type="ECO:0000256" key="2">
    <source>
        <dbReference type="ARBA" id="ARBA00022448"/>
    </source>
</evidence>
<dbReference type="PANTHER" id="PTHR43513:SF3">
    <property type="entry name" value="DIHYDROOROTATE DEHYDROGENASE B (NAD(+)), ELECTRON TRANSFER SUBUNIT-RELATED"/>
    <property type="match status" value="1"/>
</dbReference>
<evidence type="ECO:0000313" key="14">
    <source>
        <dbReference type="Proteomes" id="UP001444625"/>
    </source>
</evidence>
<dbReference type="Gene3D" id="2.40.30.10">
    <property type="entry name" value="Translation factors"/>
    <property type="match status" value="1"/>
</dbReference>
<evidence type="ECO:0000256" key="11">
    <source>
        <dbReference type="HAMAP-Rule" id="MF_01211"/>
    </source>
</evidence>
<keyword evidence="6 11" id="KW-0274">FAD</keyword>
<feature type="binding site" evidence="11">
    <location>
        <position position="221"/>
    </location>
    <ligand>
        <name>[2Fe-2S] cluster</name>
        <dbReference type="ChEBI" id="CHEBI:190135"/>
    </ligand>
</feature>
<dbReference type="Pfam" id="PF10418">
    <property type="entry name" value="DHODB_Fe-S_bind"/>
    <property type="match status" value="1"/>
</dbReference>
<evidence type="ECO:0000313" key="13">
    <source>
        <dbReference type="EMBL" id="MEN2766516.1"/>
    </source>
</evidence>
<evidence type="ECO:0000256" key="5">
    <source>
        <dbReference type="ARBA" id="ARBA00022723"/>
    </source>
</evidence>
<dbReference type="InterPro" id="IPR012165">
    <property type="entry name" value="Cyt_c3_hydrogenase_gsu"/>
</dbReference>
<dbReference type="InterPro" id="IPR019480">
    <property type="entry name" value="Dihydroorotate_DH_Fe-S-bd"/>
</dbReference>
<feature type="binding site" evidence="11">
    <location>
        <position position="216"/>
    </location>
    <ligand>
        <name>[2Fe-2S] cluster</name>
        <dbReference type="ChEBI" id="CHEBI:190135"/>
    </ligand>
</feature>
<sequence length="251" mass="27258">MIHKELMTIISTNRIAEDSIEMVLKNPCISEIAIPGQFLHIRIGEKTLRRPISIADCNREQQTITIIFKINGAGTEELAMYRCGDVLDVLAPVGNGFSIDKESPSTILLVGGGIGVPPLYFLGKTLKDKGYTVVSVLGFQHKASVFYEDEFKALGETIIVTNDGSYGEKGFVTDVLDKVPTFDSYYSCGPIVMLKALSTKLAGKEGYLSLEERMGCGVGACFACVIPTKDGNGYKKICKDGPVFHAEEVSL</sequence>
<evidence type="ECO:0000259" key="12">
    <source>
        <dbReference type="PROSITE" id="PS51384"/>
    </source>
</evidence>
<keyword evidence="5 11" id="KW-0479">Metal-binding</keyword>
<dbReference type="PIRSF" id="PIRSF006816">
    <property type="entry name" value="Cyc3_hyd_g"/>
    <property type="match status" value="1"/>
</dbReference>
<dbReference type="SUPFAM" id="SSF63380">
    <property type="entry name" value="Riboflavin synthase domain-like"/>
    <property type="match status" value="1"/>
</dbReference>